<dbReference type="SUPFAM" id="SSF48452">
    <property type="entry name" value="TPR-like"/>
    <property type="match status" value="1"/>
</dbReference>
<name>A0ABQ1NMF2_9MICC</name>
<dbReference type="PANTHER" id="PTHR47691:SF3">
    <property type="entry name" value="HTH-TYPE TRANSCRIPTIONAL REGULATOR RV0890C-RELATED"/>
    <property type="match status" value="1"/>
</dbReference>
<dbReference type="EMBL" id="BMJI01000001">
    <property type="protein sequence ID" value="GGC77940.1"/>
    <property type="molecule type" value="Genomic_DNA"/>
</dbReference>
<gene>
    <name evidence="3" type="ORF">GCM10011512_00570</name>
</gene>
<reference evidence="4" key="1">
    <citation type="journal article" date="2019" name="Int. J. Syst. Evol. Microbiol.">
        <title>The Global Catalogue of Microorganisms (GCM) 10K type strain sequencing project: providing services to taxonomists for standard genome sequencing and annotation.</title>
        <authorList>
            <consortium name="The Broad Institute Genomics Platform"/>
            <consortium name="The Broad Institute Genome Sequencing Center for Infectious Disease"/>
            <person name="Wu L."/>
            <person name="Ma J."/>
        </authorList>
    </citation>
    <scope>NUCLEOTIDE SEQUENCE [LARGE SCALE GENOMIC DNA]</scope>
    <source>
        <strain evidence="4">CGMCC 1.15480</strain>
    </source>
</reference>
<comment type="caution">
    <text evidence="3">The sequence shown here is derived from an EMBL/GenBank/DDBJ whole genome shotgun (WGS) entry which is preliminary data.</text>
</comment>
<dbReference type="PANTHER" id="PTHR47691">
    <property type="entry name" value="REGULATOR-RELATED"/>
    <property type="match status" value="1"/>
</dbReference>
<dbReference type="Gene3D" id="1.25.40.10">
    <property type="entry name" value="Tetratricopeptide repeat domain"/>
    <property type="match status" value="1"/>
</dbReference>
<evidence type="ECO:0000313" key="4">
    <source>
        <dbReference type="Proteomes" id="UP000597761"/>
    </source>
</evidence>
<keyword evidence="4" id="KW-1185">Reference proteome</keyword>
<sequence length="932" mass="99192">MTARAERIRTPDQRLRIFVSSTLQELAPERKAARAAIERLHLAPVMFELGSRPHPPRELYRAYLAQSDVFVGLYWDRYGWVAPGEQVSGLEDEYQLAPADMPKLIYLKESGGEREPRLVELIDRIRQDDTASYSTFATPEQLAEAITGDLATLLAERFDLSRVPDAAALPPVVAPDTVTPLQPLPVSLTRFIDRQDELARIAGLLAGGVRLITVLGPGGIGKSRIAIEAARQAAPTLPGGVAFVDLAPVRSVEAAVGVIALAVGIRNTGDAPVADKLVTALRTAPPLLLLDNAEQLADNAAELGRLLANAPEVRAIVTSRARLRVSGEQVVPIGPLRLPAADEPLARIAEAPAVALFVERCRAVRPDFELTDENRGAITSICAMLDGVPLAIELAAARIRVLPPEAMLERLDRQLSLLSGGSRDLPERQRALRSTIEWSTDLLAPAERRLLEVLGVFAGRFSFEAAEAVAEAVDGTEDALTLLDALIDSSLVREHDHEGRPYFSLLATVREFAWESLDARGAQRAARDAHARHYRAVAAAAARHLQGPQQPDWLGRLLQERTELRQVMRYLLSTEPAAAAEYAWDLYVYWWIVGNLGQVRDWMSSLLDLPRPLPEHARAVALYFAWAISFWQDRLPQLVPGLEECVDLFRGTGDRTGTAMAMVSLAMARITVPGGGDAPGAPTGFAPGSPAGVAAASAAGSAGASLAPGADPVPGADPAPGAVGAVPAEAGPQEVHAPAAVLTDTLESSLGLFRQAGDRWGEAMALVVLGRVFFATGQTDAAAARFGDSVDLARTVGDSLGRAIALHHRGWTDLIRGDAVTAAAAFCEALGLSVGLSHQQGIAYGLEGAVGVAAARGDVEAAGRLQGAAEQLRDRTGLYGTPTFMPHVFFTAPLTTGEHAEEFEAARSSGHRMSPQDAVAEALRVLGPVDGG</sequence>
<dbReference type="Pfam" id="PF13271">
    <property type="entry name" value="DUF4062"/>
    <property type="match status" value="1"/>
</dbReference>
<dbReference type="SUPFAM" id="SSF52540">
    <property type="entry name" value="P-loop containing nucleoside triphosphate hydrolases"/>
    <property type="match status" value="1"/>
</dbReference>
<proteinExistence type="predicted"/>
<dbReference type="InterPro" id="IPR011990">
    <property type="entry name" value="TPR-like_helical_dom_sf"/>
</dbReference>
<evidence type="ECO:0000313" key="3">
    <source>
        <dbReference type="EMBL" id="GGC77940.1"/>
    </source>
</evidence>
<dbReference type="Gene3D" id="3.40.50.300">
    <property type="entry name" value="P-loop containing nucleotide triphosphate hydrolases"/>
    <property type="match status" value="1"/>
</dbReference>
<feature type="domain" description="DUF4062" evidence="2">
    <location>
        <begin position="16"/>
        <end position="97"/>
    </location>
</feature>
<organism evidence="3 4">
    <name type="scientific">Tersicoccus solisilvae</name>
    <dbReference type="NCBI Taxonomy" id="1882339"/>
    <lineage>
        <taxon>Bacteria</taxon>
        <taxon>Bacillati</taxon>
        <taxon>Actinomycetota</taxon>
        <taxon>Actinomycetes</taxon>
        <taxon>Micrococcales</taxon>
        <taxon>Micrococcaceae</taxon>
        <taxon>Tersicoccus</taxon>
    </lineage>
</organism>
<dbReference type="RefSeq" id="WP_188664591.1">
    <property type="nucleotide sequence ID" value="NZ_BMJI01000001.1"/>
</dbReference>
<accession>A0ABQ1NMF2</accession>
<feature type="region of interest" description="Disordered" evidence="1">
    <location>
        <begin position="704"/>
        <end position="726"/>
    </location>
</feature>
<dbReference type="InterPro" id="IPR025139">
    <property type="entry name" value="DUF4062"/>
</dbReference>
<dbReference type="InterPro" id="IPR027417">
    <property type="entry name" value="P-loop_NTPase"/>
</dbReference>
<evidence type="ECO:0000256" key="1">
    <source>
        <dbReference type="SAM" id="MobiDB-lite"/>
    </source>
</evidence>
<evidence type="ECO:0000259" key="2">
    <source>
        <dbReference type="Pfam" id="PF13271"/>
    </source>
</evidence>
<protein>
    <recommendedName>
        <fullName evidence="2">DUF4062 domain-containing protein</fullName>
    </recommendedName>
</protein>
<dbReference type="Proteomes" id="UP000597761">
    <property type="component" value="Unassembled WGS sequence"/>
</dbReference>